<evidence type="ECO:0000313" key="2">
    <source>
        <dbReference type="Proteomes" id="UP000037267"/>
    </source>
</evidence>
<name>A0A0L0WBZ2_GOTPU</name>
<accession>A0A0L0WBZ2</accession>
<dbReference type="Proteomes" id="UP000037267">
    <property type="component" value="Unassembled WGS sequence"/>
</dbReference>
<dbReference type="EMBL" id="LGSS01000004">
    <property type="protein sequence ID" value="KNF08984.1"/>
    <property type="molecule type" value="Genomic_DNA"/>
</dbReference>
<dbReference type="OrthoDB" id="2050493at2"/>
<reference evidence="2" key="1">
    <citation type="submission" date="2015-07" db="EMBL/GenBank/DDBJ databases">
        <title>Draft genome sequence of the purine-degrading Gottschalkia purinilyticum DSM 1384 (formerly Clostridium purinilyticum).</title>
        <authorList>
            <person name="Poehlein A."/>
            <person name="Schiel-Bengelsdorf B."/>
            <person name="Bengelsdorf F.R."/>
            <person name="Daniel R."/>
            <person name="Duerre P."/>
        </authorList>
    </citation>
    <scope>NUCLEOTIDE SEQUENCE [LARGE SCALE GENOMIC DNA]</scope>
    <source>
        <strain evidence="2">DSM 1384</strain>
    </source>
</reference>
<sequence>MEEMYKFDIKKGEIHLFRKARFVDDDCGKLSKTFTGKLKTHNFFSMNYTLEDISGFFSEGEKYKVTKSDGEEGIMTKCYRSEYYKYEKCE</sequence>
<keyword evidence="2" id="KW-1185">Reference proteome</keyword>
<comment type="caution">
    <text evidence="1">The sequence shown here is derived from an EMBL/GenBank/DDBJ whole genome shotgun (WGS) entry which is preliminary data.</text>
</comment>
<proteinExistence type="predicted"/>
<dbReference type="RefSeq" id="WP_050354563.1">
    <property type="nucleotide sequence ID" value="NZ_LGSS01000004.1"/>
</dbReference>
<protein>
    <submittedName>
        <fullName evidence="1">Uncharacterized protein</fullName>
    </submittedName>
</protein>
<evidence type="ECO:0000313" key="1">
    <source>
        <dbReference type="EMBL" id="KNF08984.1"/>
    </source>
</evidence>
<dbReference type="STRING" id="1503.CLPU_4c00300"/>
<organism evidence="1 2">
    <name type="scientific">Gottschalkia purinilytica</name>
    <name type="common">Clostridium purinilyticum</name>
    <dbReference type="NCBI Taxonomy" id="1503"/>
    <lineage>
        <taxon>Bacteria</taxon>
        <taxon>Bacillati</taxon>
        <taxon>Bacillota</taxon>
        <taxon>Tissierellia</taxon>
        <taxon>Tissierellales</taxon>
        <taxon>Gottschalkiaceae</taxon>
        <taxon>Gottschalkia</taxon>
    </lineage>
</organism>
<gene>
    <name evidence="1" type="ORF">CLPU_4c00300</name>
</gene>
<dbReference type="AlphaFoldDB" id="A0A0L0WBZ2"/>